<comment type="caution">
    <text evidence="3">The sequence shown here is derived from an EMBL/GenBank/DDBJ whole genome shotgun (WGS) entry which is preliminary data.</text>
</comment>
<evidence type="ECO:0000256" key="1">
    <source>
        <dbReference type="SAM" id="MobiDB-lite"/>
    </source>
</evidence>
<protein>
    <submittedName>
        <fullName evidence="3">Uncharacterized protein</fullName>
    </submittedName>
</protein>
<keyword evidence="2" id="KW-0472">Membrane</keyword>
<keyword evidence="4" id="KW-1185">Reference proteome</keyword>
<keyword evidence="2" id="KW-1133">Transmembrane helix</keyword>
<keyword evidence="2" id="KW-0812">Transmembrane</keyword>
<reference evidence="3 4" key="1">
    <citation type="journal article" date="2019" name="Nat. Plants">
        <title>Genome sequencing of Musa balbisiana reveals subgenome evolution and function divergence in polyploid bananas.</title>
        <authorList>
            <person name="Yao X."/>
        </authorList>
    </citation>
    <scope>NUCLEOTIDE SEQUENCE [LARGE SCALE GENOMIC DNA]</scope>
    <source>
        <strain evidence="4">cv. DH-PKW</strain>
        <tissue evidence="3">Leaves</tissue>
    </source>
</reference>
<evidence type="ECO:0000313" key="4">
    <source>
        <dbReference type="Proteomes" id="UP000317650"/>
    </source>
</evidence>
<evidence type="ECO:0000256" key="2">
    <source>
        <dbReference type="SAM" id="Phobius"/>
    </source>
</evidence>
<feature type="region of interest" description="Disordered" evidence="1">
    <location>
        <begin position="34"/>
        <end position="54"/>
    </location>
</feature>
<gene>
    <name evidence="3" type="ORF">C4D60_Mb05t24080</name>
</gene>
<evidence type="ECO:0000313" key="3">
    <source>
        <dbReference type="EMBL" id="THU67384.1"/>
    </source>
</evidence>
<dbReference type="EMBL" id="PYDT01000003">
    <property type="protein sequence ID" value="THU67384.1"/>
    <property type="molecule type" value="Genomic_DNA"/>
</dbReference>
<sequence length="231" mass="24902">MAQPAAPMQCSIHVLLSSTTAALGPGSLGMVFESPSSSSSSSVPPPPPPPSSSSFGPFHVAQFMGLGLAAPSAVWGGLDASWLVLLVIAVLRRPNWMIYCSFPSFLYQLLRSHGEEEEGETGGSLVPALLEEALQRLPPRHGQFCVQAKQKKDSPLSSQQAITSWQLTVYYQKKAKEVGGLTSLHLDLRWLSPRRALKRQRSRQQRPEHGGGRSGTGANDSGRFGRGGRDE</sequence>
<accession>A0A4S8JYF8</accession>
<feature type="region of interest" description="Disordered" evidence="1">
    <location>
        <begin position="196"/>
        <end position="231"/>
    </location>
</feature>
<dbReference type="AlphaFoldDB" id="A0A4S8JYF8"/>
<dbReference type="Proteomes" id="UP000317650">
    <property type="component" value="Chromosome 5"/>
</dbReference>
<proteinExistence type="predicted"/>
<name>A0A4S8JYF8_MUSBA</name>
<feature type="transmembrane region" description="Helical" evidence="2">
    <location>
        <begin position="66"/>
        <end position="91"/>
    </location>
</feature>
<organism evidence="3 4">
    <name type="scientific">Musa balbisiana</name>
    <name type="common">Banana</name>
    <dbReference type="NCBI Taxonomy" id="52838"/>
    <lineage>
        <taxon>Eukaryota</taxon>
        <taxon>Viridiplantae</taxon>
        <taxon>Streptophyta</taxon>
        <taxon>Embryophyta</taxon>
        <taxon>Tracheophyta</taxon>
        <taxon>Spermatophyta</taxon>
        <taxon>Magnoliopsida</taxon>
        <taxon>Liliopsida</taxon>
        <taxon>Zingiberales</taxon>
        <taxon>Musaceae</taxon>
        <taxon>Musa</taxon>
    </lineage>
</organism>